<evidence type="ECO:0000256" key="1">
    <source>
        <dbReference type="ARBA" id="ARBA00004127"/>
    </source>
</evidence>
<feature type="transmembrane region" description="Helical" evidence="5">
    <location>
        <begin position="84"/>
        <end position="109"/>
    </location>
</feature>
<dbReference type="Proteomes" id="UP000652354">
    <property type="component" value="Unassembled WGS sequence"/>
</dbReference>
<proteinExistence type="predicted"/>
<keyword evidence="3 5" id="KW-1133">Transmembrane helix</keyword>
<dbReference type="InterPro" id="IPR003807">
    <property type="entry name" value="DUF202"/>
</dbReference>
<sequence>MSVPRYDDGLQPERTLLSWRRTALAIAGGGAVGARVLSDQVGPVSYAIGLAVVAVALVAYLVAHRAYGRAVVEMVHGSGLAPSPGVPVAALAGACLLLGAGGLAFVVAAY</sequence>
<evidence type="ECO:0000256" key="5">
    <source>
        <dbReference type="SAM" id="Phobius"/>
    </source>
</evidence>
<evidence type="ECO:0000256" key="4">
    <source>
        <dbReference type="ARBA" id="ARBA00023136"/>
    </source>
</evidence>
<keyword evidence="4 5" id="KW-0472">Membrane</keyword>
<protein>
    <recommendedName>
        <fullName evidence="6">DUF202 domain-containing protein</fullName>
    </recommendedName>
</protein>
<evidence type="ECO:0000256" key="2">
    <source>
        <dbReference type="ARBA" id="ARBA00022692"/>
    </source>
</evidence>
<evidence type="ECO:0000256" key="3">
    <source>
        <dbReference type="ARBA" id="ARBA00022989"/>
    </source>
</evidence>
<reference evidence="7" key="1">
    <citation type="submission" date="2021-01" db="EMBL/GenBank/DDBJ databases">
        <title>Whole genome shotgun sequence of Demequina activiva NBRC 110675.</title>
        <authorList>
            <person name="Komaki H."/>
            <person name="Tamura T."/>
        </authorList>
    </citation>
    <scope>NUCLEOTIDE SEQUENCE</scope>
    <source>
        <strain evidence="7">NBRC 110675</strain>
    </source>
</reference>
<dbReference type="Pfam" id="PF02656">
    <property type="entry name" value="DUF202"/>
    <property type="match status" value="1"/>
</dbReference>
<comment type="caution">
    <text evidence="7">The sequence shown here is derived from an EMBL/GenBank/DDBJ whole genome shotgun (WGS) entry which is preliminary data.</text>
</comment>
<evidence type="ECO:0000313" key="8">
    <source>
        <dbReference type="Proteomes" id="UP000652354"/>
    </source>
</evidence>
<dbReference type="EMBL" id="BONR01000001">
    <property type="protein sequence ID" value="GIG53891.1"/>
    <property type="molecule type" value="Genomic_DNA"/>
</dbReference>
<feature type="transmembrane region" description="Helical" evidence="5">
    <location>
        <begin position="21"/>
        <end position="38"/>
    </location>
</feature>
<feature type="domain" description="DUF202" evidence="6">
    <location>
        <begin position="7"/>
        <end position="70"/>
    </location>
</feature>
<dbReference type="RefSeq" id="WP_203653318.1">
    <property type="nucleotide sequence ID" value="NZ_BONR01000001.1"/>
</dbReference>
<feature type="transmembrane region" description="Helical" evidence="5">
    <location>
        <begin position="44"/>
        <end position="63"/>
    </location>
</feature>
<comment type="subcellular location">
    <subcellularLocation>
        <location evidence="1">Endomembrane system</location>
        <topology evidence="1">Multi-pass membrane protein</topology>
    </subcellularLocation>
</comment>
<gene>
    <name evidence="7" type="ORF">Dac01nite_06430</name>
</gene>
<organism evidence="7 8">
    <name type="scientific">Demequina activiva</name>
    <dbReference type="NCBI Taxonomy" id="1582364"/>
    <lineage>
        <taxon>Bacteria</taxon>
        <taxon>Bacillati</taxon>
        <taxon>Actinomycetota</taxon>
        <taxon>Actinomycetes</taxon>
        <taxon>Micrococcales</taxon>
        <taxon>Demequinaceae</taxon>
        <taxon>Demequina</taxon>
    </lineage>
</organism>
<evidence type="ECO:0000259" key="6">
    <source>
        <dbReference type="Pfam" id="PF02656"/>
    </source>
</evidence>
<dbReference type="GO" id="GO:0012505">
    <property type="term" value="C:endomembrane system"/>
    <property type="evidence" value="ECO:0007669"/>
    <property type="project" value="UniProtKB-SubCell"/>
</dbReference>
<keyword evidence="2 5" id="KW-0812">Transmembrane</keyword>
<name>A0A919UJ05_9MICO</name>
<keyword evidence="8" id="KW-1185">Reference proteome</keyword>
<accession>A0A919UJ05</accession>
<dbReference type="AlphaFoldDB" id="A0A919UJ05"/>
<evidence type="ECO:0000313" key="7">
    <source>
        <dbReference type="EMBL" id="GIG53891.1"/>
    </source>
</evidence>